<organism evidence="2">
    <name type="scientific">Uronema confervicola</name>
    <dbReference type="NCBI Taxonomy" id="764120"/>
    <lineage>
        <taxon>Eukaryota</taxon>
        <taxon>Viridiplantae</taxon>
        <taxon>Chlorophyta</taxon>
        <taxon>core chlorophytes</taxon>
        <taxon>Chlorophyceae</taxon>
        <taxon>OCC clade</taxon>
        <taxon>Chaetophorales</taxon>
        <taxon>Uronemataceae</taxon>
        <taxon>Uronema</taxon>
    </lineage>
</organism>
<gene>
    <name evidence="2" type="primary">orf352</name>
</gene>
<dbReference type="RefSeq" id="YP_009773687.1">
    <property type="nucleotide sequence ID" value="NC_047430.1"/>
</dbReference>
<feature type="domain" description="HNH nuclease" evidence="1">
    <location>
        <begin position="139"/>
        <end position="188"/>
    </location>
</feature>
<protein>
    <submittedName>
        <fullName evidence="2">Putative HNH homing endonuclease</fullName>
    </submittedName>
</protein>
<proteinExistence type="predicted"/>
<dbReference type="SMART" id="SM00507">
    <property type="entry name" value="HNHc"/>
    <property type="match status" value="1"/>
</dbReference>
<dbReference type="GeneID" id="54626365"/>
<dbReference type="AlphaFoldDB" id="A0A6H1U729"/>
<name>A0A6H1U729_9CHLO</name>
<accession>A0A6H1U729</accession>
<evidence type="ECO:0000259" key="1">
    <source>
        <dbReference type="SMART" id="SM00507"/>
    </source>
</evidence>
<keyword evidence="2" id="KW-0934">Plastid</keyword>
<keyword evidence="2" id="KW-0255">Endonuclease</keyword>
<reference evidence="2" key="1">
    <citation type="submission" date="2019-11" db="EMBL/GenBank/DDBJ databases">
        <title>The Chloroplast Genome of the Green Alga Uronema confervicolum.</title>
        <authorList>
            <person name="Liu B."/>
        </authorList>
    </citation>
    <scope>NUCLEOTIDE SEQUENCE</scope>
</reference>
<keyword evidence="2" id="KW-0150">Chloroplast</keyword>
<evidence type="ECO:0000313" key="2">
    <source>
        <dbReference type="EMBL" id="QIZ74187.1"/>
    </source>
</evidence>
<keyword evidence="2" id="KW-0378">Hydrolase</keyword>
<dbReference type="EMBL" id="MN701586">
    <property type="protein sequence ID" value="QIZ74187.1"/>
    <property type="molecule type" value="Genomic_DNA"/>
</dbReference>
<dbReference type="CDD" id="cd00085">
    <property type="entry name" value="HNHc"/>
    <property type="match status" value="1"/>
</dbReference>
<sequence length="352" mass="40563">MIYIFFIIKTNKYIIMTAKLSLEKLELEVQNRGHVLIFVSNKENLRTGFITVQCSANHVFKTSVKSYLSCRVSLITNKKCGCSKCKKLLSVLNFEKKDKKKKIFKSTTKRVPECFKNIVDKHSMIEYLVKNKNSYNNFILQKLEEQRQLIQDCKELNLATEVHHIIPKSLGGVNENWNTVTLTTSDHTLAHQLRYEVFGDIQDELASRLRSQSTVSSREAQLERIRLSHKSTRKNQTGFFSSEQQAKNGRKGGAAKSESNTLKHFKKLSPLVQEKIKKGLVFRHKDLKENVIIPPSTTFLPTNLLDIFLQKLPETSKYYNSLKNINKYSFSSSLGKVLREERKTYLGFSLVS</sequence>
<keyword evidence="2" id="KW-0540">Nuclease</keyword>
<dbReference type="InterPro" id="IPR003615">
    <property type="entry name" value="HNH_nuc"/>
</dbReference>
<dbReference type="GO" id="GO:0004519">
    <property type="term" value="F:endonuclease activity"/>
    <property type="evidence" value="ECO:0007669"/>
    <property type="project" value="UniProtKB-KW"/>
</dbReference>
<geneLocation type="chloroplast" evidence="2"/>